<dbReference type="GO" id="GO:0005975">
    <property type="term" value="P:carbohydrate metabolic process"/>
    <property type="evidence" value="ECO:0007669"/>
    <property type="project" value="InterPro"/>
</dbReference>
<dbReference type="STRING" id="1763537.ULVI_09005"/>
<dbReference type="Gene3D" id="2.60.40.1180">
    <property type="entry name" value="Golgi alpha-mannosidase II"/>
    <property type="match status" value="1"/>
</dbReference>
<dbReference type="SUPFAM" id="SSF51445">
    <property type="entry name" value="(Trans)glycosidases"/>
    <property type="match status" value="1"/>
</dbReference>
<dbReference type="InterPro" id="IPR006047">
    <property type="entry name" value="GH13_cat_dom"/>
</dbReference>
<dbReference type="OrthoDB" id="9805159at2"/>
<comment type="caution">
    <text evidence="2">The sequence shown here is derived from an EMBL/GenBank/DDBJ whole genome shotgun (WGS) entry which is preliminary data.</text>
</comment>
<keyword evidence="3" id="KW-1185">Reference proteome</keyword>
<dbReference type="PANTHER" id="PTHR47786:SF2">
    <property type="entry name" value="GLYCOSYL HYDROLASE FAMILY 13 CATALYTIC DOMAIN-CONTAINING PROTEIN"/>
    <property type="match status" value="1"/>
</dbReference>
<evidence type="ECO:0000313" key="2">
    <source>
        <dbReference type="EMBL" id="OAB78710.1"/>
    </source>
</evidence>
<organism evidence="2 3">
    <name type="scientific">Cochleicola gelatinilyticus</name>
    <dbReference type="NCBI Taxonomy" id="1763537"/>
    <lineage>
        <taxon>Bacteria</taxon>
        <taxon>Pseudomonadati</taxon>
        <taxon>Bacteroidota</taxon>
        <taxon>Flavobacteriia</taxon>
        <taxon>Flavobacteriales</taxon>
        <taxon>Flavobacteriaceae</taxon>
        <taxon>Cochleicola</taxon>
    </lineage>
</organism>
<dbReference type="PROSITE" id="PS51257">
    <property type="entry name" value="PROKAR_LIPOPROTEIN"/>
    <property type="match status" value="1"/>
</dbReference>
<dbReference type="InterPro" id="IPR013780">
    <property type="entry name" value="Glyco_hydro_b"/>
</dbReference>
<name>A0A167HKK2_9FLAO</name>
<dbReference type="Pfam" id="PF00128">
    <property type="entry name" value="Alpha-amylase"/>
    <property type="match status" value="2"/>
</dbReference>
<gene>
    <name evidence="2" type="ORF">ULVI_09005</name>
</gene>
<dbReference type="SUPFAM" id="SSF51011">
    <property type="entry name" value="Glycosyl hydrolase domain"/>
    <property type="match status" value="1"/>
</dbReference>
<dbReference type="InterPro" id="IPR017853">
    <property type="entry name" value="GH"/>
</dbReference>
<dbReference type="CDD" id="cd11313">
    <property type="entry name" value="AmyAc_arch_bac_AmyA"/>
    <property type="match status" value="1"/>
</dbReference>
<proteinExistence type="predicted"/>
<sequence>MKNITLLVATMLAFCACKNEKKEVASETPSVEKTITITDDVLEHAVIYEANIRQYSEEGSFNAFTEDIPQLKELGVKVIWLMPVFPISETKRKATGGDFASLIEDEAEREKMLGSYYAVTDYTQVNPEFGTMEDLQKLIDVAHQNDMFVILDWVPNHTGWDHVWIKEHPEYYTKNEKGEITEPINPDGSLVGWADVADLDYENKDLWKEMTEDMKFWLTENGVDGFRCDVAGSVPVEFWQYSIPKLREQKDVFMLAEAWEPELLKDNLFEMAYAWDGHHLFNEIAQGNKNANGFDAYMDKVEKDYEDNDILMNFITNHDENSWNGTINERMGDASEALLALSYTMPGMPLIYSGQEYDLDHRLLFFEKDEIPHTKGKMWPVLEKLGTLKNNNPALAGGKKAAGYLRVQTSADDAILAFRRDNKGKELIYIANLTEEPRSFTIPITGSFTNAMTGEVMELKEEQKNNFIPWQYLILTRETDF</sequence>
<reference evidence="2 3" key="1">
    <citation type="submission" date="2016-02" db="EMBL/GenBank/DDBJ databases">
        <title>Ulvibacter sp. LPB0005, isolated from Thais luteostoma.</title>
        <authorList>
            <person name="Shin S.-K."/>
            <person name="Yi H."/>
        </authorList>
    </citation>
    <scope>NUCLEOTIDE SEQUENCE [LARGE SCALE GENOMIC DNA]</scope>
    <source>
        <strain evidence="2 3">LPB0005</strain>
    </source>
</reference>
<dbReference type="SMART" id="SM00642">
    <property type="entry name" value="Aamy"/>
    <property type="match status" value="1"/>
</dbReference>
<keyword evidence="2" id="KW-0456">Lyase</keyword>
<dbReference type="GO" id="GO:0016829">
    <property type="term" value="F:lyase activity"/>
    <property type="evidence" value="ECO:0007669"/>
    <property type="project" value="UniProtKB-KW"/>
</dbReference>
<dbReference type="PANTHER" id="PTHR47786">
    <property type="entry name" value="ALPHA-1,4-GLUCAN:MALTOSE-1-PHOSPHATE MALTOSYLTRANSFERASE"/>
    <property type="match status" value="1"/>
</dbReference>
<dbReference type="Gene3D" id="3.20.20.80">
    <property type="entry name" value="Glycosidases"/>
    <property type="match status" value="1"/>
</dbReference>
<protein>
    <submittedName>
        <fullName evidence="2">Alpha-amlyase</fullName>
    </submittedName>
</protein>
<evidence type="ECO:0000259" key="1">
    <source>
        <dbReference type="SMART" id="SM00642"/>
    </source>
</evidence>
<evidence type="ECO:0000313" key="3">
    <source>
        <dbReference type="Proteomes" id="UP000077013"/>
    </source>
</evidence>
<accession>A0A167HKK2</accession>
<dbReference type="AlphaFoldDB" id="A0A167HKK2"/>
<dbReference type="Proteomes" id="UP000077013">
    <property type="component" value="Unassembled WGS sequence"/>
</dbReference>
<feature type="domain" description="Glycosyl hydrolase family 13 catalytic" evidence="1">
    <location>
        <begin position="49"/>
        <end position="389"/>
    </location>
</feature>
<dbReference type="RefSeq" id="WP_068591973.1">
    <property type="nucleotide sequence ID" value="NZ_LRXL01000037.1"/>
</dbReference>
<dbReference type="EMBL" id="LRXL01000037">
    <property type="protein sequence ID" value="OAB78710.1"/>
    <property type="molecule type" value="Genomic_DNA"/>
</dbReference>